<keyword evidence="1" id="KW-0812">Transmembrane</keyword>
<reference evidence="2" key="1">
    <citation type="submission" date="2020-11" db="EMBL/GenBank/DDBJ databases">
        <authorList>
            <person name="Whitehead M."/>
        </authorList>
    </citation>
    <scope>NUCLEOTIDE SEQUENCE</scope>
    <source>
        <strain evidence="2">EGII</strain>
    </source>
</reference>
<feature type="transmembrane region" description="Helical" evidence="1">
    <location>
        <begin position="12"/>
        <end position="32"/>
    </location>
</feature>
<evidence type="ECO:0000256" key="1">
    <source>
        <dbReference type="SAM" id="Phobius"/>
    </source>
</evidence>
<sequence length="104" mass="11854">MYVYVNIFALKYLYVSMLSREFGMFCSLYAYVCVCLGLLPRWSLHGVTGCAVLLVWLQRQLQKKQPLTSSYAQVIGRKKIKRRNLCGLPRAGGQASHAQHKLKS</sequence>
<name>A0A811VJM3_CERCA</name>
<proteinExistence type="predicted"/>
<protein>
    <submittedName>
        <fullName evidence="2">(Mediterranean fruit fly) hypothetical protein</fullName>
    </submittedName>
</protein>
<keyword evidence="1" id="KW-1133">Transmembrane helix</keyword>
<keyword evidence="3" id="KW-1185">Reference proteome</keyword>
<comment type="caution">
    <text evidence="2">The sequence shown here is derived from an EMBL/GenBank/DDBJ whole genome shotgun (WGS) entry which is preliminary data.</text>
</comment>
<dbReference type="AlphaFoldDB" id="A0A811VJM3"/>
<evidence type="ECO:0000313" key="3">
    <source>
        <dbReference type="Proteomes" id="UP000606786"/>
    </source>
</evidence>
<feature type="transmembrane region" description="Helical" evidence="1">
    <location>
        <begin position="38"/>
        <end position="57"/>
    </location>
</feature>
<gene>
    <name evidence="2" type="ORF">CCAP1982_LOCUS23397</name>
</gene>
<dbReference type="EMBL" id="CAJHJT010000056">
    <property type="protein sequence ID" value="CAD7015457.1"/>
    <property type="molecule type" value="Genomic_DNA"/>
</dbReference>
<organism evidence="2 3">
    <name type="scientific">Ceratitis capitata</name>
    <name type="common">Mediterranean fruit fly</name>
    <name type="synonym">Tephritis capitata</name>
    <dbReference type="NCBI Taxonomy" id="7213"/>
    <lineage>
        <taxon>Eukaryota</taxon>
        <taxon>Metazoa</taxon>
        <taxon>Ecdysozoa</taxon>
        <taxon>Arthropoda</taxon>
        <taxon>Hexapoda</taxon>
        <taxon>Insecta</taxon>
        <taxon>Pterygota</taxon>
        <taxon>Neoptera</taxon>
        <taxon>Endopterygota</taxon>
        <taxon>Diptera</taxon>
        <taxon>Brachycera</taxon>
        <taxon>Muscomorpha</taxon>
        <taxon>Tephritoidea</taxon>
        <taxon>Tephritidae</taxon>
        <taxon>Ceratitis</taxon>
        <taxon>Ceratitis</taxon>
    </lineage>
</organism>
<accession>A0A811VJM3</accession>
<evidence type="ECO:0000313" key="2">
    <source>
        <dbReference type="EMBL" id="CAD7015457.1"/>
    </source>
</evidence>
<dbReference type="Proteomes" id="UP000606786">
    <property type="component" value="Unassembled WGS sequence"/>
</dbReference>
<keyword evidence="1" id="KW-0472">Membrane</keyword>